<proteinExistence type="predicted"/>
<dbReference type="InterPro" id="IPR013762">
    <property type="entry name" value="Integrase-like_cat_sf"/>
</dbReference>
<keyword evidence="3" id="KW-1185">Reference proteome</keyword>
<dbReference type="EMBL" id="JABBWD010000001">
    <property type="protein sequence ID" value="KAG1783660.1"/>
    <property type="molecule type" value="Genomic_DNA"/>
</dbReference>
<name>A0A9P7D820_9AGAM</name>
<dbReference type="AlphaFoldDB" id="A0A9P7D820"/>
<accession>A0A9P7D820</accession>
<reference evidence="2" key="1">
    <citation type="journal article" date="2020" name="New Phytol.">
        <title>Comparative genomics reveals dynamic genome evolution in host specialist ectomycorrhizal fungi.</title>
        <authorList>
            <person name="Lofgren L.A."/>
            <person name="Nguyen N.H."/>
            <person name="Vilgalys R."/>
            <person name="Ruytinx J."/>
            <person name="Liao H.L."/>
            <person name="Branco S."/>
            <person name="Kuo A."/>
            <person name="LaButti K."/>
            <person name="Lipzen A."/>
            <person name="Andreopoulos W."/>
            <person name="Pangilinan J."/>
            <person name="Riley R."/>
            <person name="Hundley H."/>
            <person name="Na H."/>
            <person name="Barry K."/>
            <person name="Grigoriev I.V."/>
            <person name="Stajich J.E."/>
            <person name="Kennedy P.G."/>
        </authorList>
    </citation>
    <scope>NUCLEOTIDE SEQUENCE</scope>
    <source>
        <strain evidence="2">DOB743</strain>
    </source>
</reference>
<sequence length="529" mass="59792">MSPGKAKITPLEKEVVDKQVQLDLKEAVWCDEHLNGLMTSCLEDFPDDNESELADYAAGIAQGSITDRTQDRHARQVKLLIIFTFTAYIVFHKQHNTKWDLTAVTRQTPYDIRTFITHKCGEKDKGYEGKRFSTAIATHAALSYWYRHCRPNESVTKWRCNKTTEKLKARSGEVSQSACALLREDMHQLNDYCMNATHMPEERRWGVVRYTAYLFAWLMLLQIEEASIGVYVEICLKTRKSAQTGVLHTWRLWANDADPRLCPVQALIRIACLYGSHVPLRGPLFLRIGKFGDILRDQPVSTSILSCALTSDLQGLAYSSWALYGTHSFRQGGCQHRIRNCNFNVSMVAAWGGWSQVEALTMFRYFYSPNDNHEHMVEYDLISIPPDSPPQLLGELTTRRVNISGIPSLIPQVLLTVRDGFDNHPQCYQCWLASTSLLLAPGRSRDSEVFKKVIPVTFESTSEQAIQPLTLHDLALEMHPHLIVHGSAILGAIVFTHMPHCSIFDLLNSVAEVLGTLDALNVKLAAPHH</sequence>
<dbReference type="GO" id="GO:0003677">
    <property type="term" value="F:DNA binding"/>
    <property type="evidence" value="ECO:0007669"/>
    <property type="project" value="InterPro"/>
</dbReference>
<evidence type="ECO:0000256" key="1">
    <source>
        <dbReference type="ARBA" id="ARBA00023172"/>
    </source>
</evidence>
<organism evidence="2 3">
    <name type="scientific">Suillus placidus</name>
    <dbReference type="NCBI Taxonomy" id="48579"/>
    <lineage>
        <taxon>Eukaryota</taxon>
        <taxon>Fungi</taxon>
        <taxon>Dikarya</taxon>
        <taxon>Basidiomycota</taxon>
        <taxon>Agaricomycotina</taxon>
        <taxon>Agaricomycetes</taxon>
        <taxon>Agaricomycetidae</taxon>
        <taxon>Boletales</taxon>
        <taxon>Suillineae</taxon>
        <taxon>Suillaceae</taxon>
        <taxon>Suillus</taxon>
    </lineage>
</organism>
<protein>
    <submittedName>
        <fullName evidence="2">Uncharacterized protein</fullName>
    </submittedName>
</protein>
<dbReference type="OrthoDB" id="3163890at2759"/>
<dbReference type="GO" id="GO:0006310">
    <property type="term" value="P:DNA recombination"/>
    <property type="evidence" value="ECO:0007669"/>
    <property type="project" value="UniProtKB-KW"/>
</dbReference>
<dbReference type="GO" id="GO:0015074">
    <property type="term" value="P:DNA integration"/>
    <property type="evidence" value="ECO:0007669"/>
    <property type="project" value="InterPro"/>
</dbReference>
<dbReference type="SUPFAM" id="SSF56349">
    <property type="entry name" value="DNA breaking-rejoining enzymes"/>
    <property type="match status" value="1"/>
</dbReference>
<dbReference type="Proteomes" id="UP000714275">
    <property type="component" value="Unassembled WGS sequence"/>
</dbReference>
<keyword evidence="1" id="KW-0233">DNA recombination</keyword>
<dbReference type="InterPro" id="IPR011010">
    <property type="entry name" value="DNA_brk_join_enz"/>
</dbReference>
<dbReference type="Gene3D" id="1.10.443.10">
    <property type="entry name" value="Intergrase catalytic core"/>
    <property type="match status" value="1"/>
</dbReference>
<evidence type="ECO:0000313" key="3">
    <source>
        <dbReference type="Proteomes" id="UP000714275"/>
    </source>
</evidence>
<evidence type="ECO:0000313" key="2">
    <source>
        <dbReference type="EMBL" id="KAG1783660.1"/>
    </source>
</evidence>
<gene>
    <name evidence="2" type="ORF">EV702DRAFT_1190680</name>
</gene>
<comment type="caution">
    <text evidence="2">The sequence shown here is derived from an EMBL/GenBank/DDBJ whole genome shotgun (WGS) entry which is preliminary data.</text>
</comment>